<evidence type="ECO:0008006" key="2">
    <source>
        <dbReference type="Google" id="ProtNLM"/>
    </source>
</evidence>
<protein>
    <recommendedName>
        <fullName evidence="2">DNA-binding protein</fullName>
    </recommendedName>
</protein>
<evidence type="ECO:0000313" key="1">
    <source>
        <dbReference type="EMBL" id="XCM36751.1"/>
    </source>
</evidence>
<sequence length="147" mass="16799">MLDQTISKTNFLFPTKNLQAIAKLSQLFNSENPATKLILKNGEKLIITEDIHSFLHKIFQEIESGNILHFLPANYQITTDMAANILQISQAELLQLIESKVIPAMHLEAASIISLQDLLDYKIKRDEQREILLDEIMEISQEAGFYE</sequence>
<dbReference type="AlphaFoldDB" id="A0AAU8JDX3"/>
<dbReference type="EMBL" id="CP159837">
    <property type="protein sequence ID" value="XCM36751.1"/>
    <property type="molecule type" value="Genomic_DNA"/>
</dbReference>
<dbReference type="RefSeq" id="WP_354635280.1">
    <property type="nucleotide sequence ID" value="NZ_CP159837.1"/>
</dbReference>
<proteinExistence type="predicted"/>
<organism evidence="1">
    <name type="scientific">Planktothricoides raciborskii GIHE-MW2</name>
    <dbReference type="NCBI Taxonomy" id="2792601"/>
    <lineage>
        <taxon>Bacteria</taxon>
        <taxon>Bacillati</taxon>
        <taxon>Cyanobacteriota</taxon>
        <taxon>Cyanophyceae</taxon>
        <taxon>Oscillatoriophycideae</taxon>
        <taxon>Oscillatoriales</taxon>
        <taxon>Oscillatoriaceae</taxon>
        <taxon>Planktothricoides</taxon>
    </lineage>
</organism>
<reference evidence="1" key="1">
    <citation type="submission" date="2024-07" db="EMBL/GenBank/DDBJ databases">
        <authorList>
            <person name="Kim Y.J."/>
            <person name="Jeong J.Y."/>
        </authorList>
    </citation>
    <scope>NUCLEOTIDE SEQUENCE</scope>
    <source>
        <strain evidence="1">GIHE-MW2</strain>
    </source>
</reference>
<gene>
    <name evidence="1" type="ORF">ABWT76_005528</name>
</gene>
<name>A0AAU8JDX3_9CYAN</name>
<accession>A0AAU8JDX3</accession>